<evidence type="ECO:0000256" key="3">
    <source>
        <dbReference type="ARBA" id="ARBA00022989"/>
    </source>
</evidence>
<dbReference type="InterPro" id="IPR000276">
    <property type="entry name" value="GPCR_Rhodpsn"/>
</dbReference>
<keyword evidence="4" id="KW-0297">G-protein coupled receptor</keyword>
<keyword evidence="3 8" id="KW-1133">Transmembrane helix</keyword>
<dbReference type="InterPro" id="IPR017452">
    <property type="entry name" value="GPCR_Rhodpsn_7TM"/>
</dbReference>
<keyword evidence="11" id="KW-1185">Reference proteome</keyword>
<reference evidence="10" key="1">
    <citation type="submission" date="2023-01" db="EMBL/GenBank/DDBJ databases">
        <title>Genome assembly of the deep-sea coral Lophelia pertusa.</title>
        <authorList>
            <person name="Herrera S."/>
            <person name="Cordes E."/>
        </authorList>
    </citation>
    <scope>NUCLEOTIDE SEQUENCE</scope>
    <source>
        <strain evidence="10">USNM1676648</strain>
        <tissue evidence="10">Polyp</tissue>
    </source>
</reference>
<dbReference type="OrthoDB" id="6022667at2759"/>
<gene>
    <name evidence="10" type="ORF">OS493_024767</name>
</gene>
<dbReference type="AlphaFoldDB" id="A0A9X0CW07"/>
<dbReference type="PRINTS" id="PR00237">
    <property type="entry name" value="GPCRRHODOPSN"/>
</dbReference>
<feature type="domain" description="G-protein coupled receptors family 1 profile" evidence="9">
    <location>
        <begin position="1"/>
        <end position="240"/>
    </location>
</feature>
<evidence type="ECO:0000313" key="10">
    <source>
        <dbReference type="EMBL" id="KAJ7378102.1"/>
    </source>
</evidence>
<evidence type="ECO:0000256" key="1">
    <source>
        <dbReference type="ARBA" id="ARBA00004141"/>
    </source>
</evidence>
<sequence length="340" mass="38514">MMKKKDHRKTLSKFFIFHLALADIVFRILGIHELIAKRVSHGVLSLSHCKIIVLFQYTCEAVLFVLLAGIALDRSKNIIHPLQSFKNSRYCHRKRTVALIWIYALSISAAFIYSATTRRFTRQFNRTSSAHNITNNSNELPEHLTYTSPRVHCVAGPRAALRSQIAFTIYFVCGFFLPLCIMIICYTKVFNFLSNRAKHSMLNRSVVRSKMKTVSILLLLVFSFLFSWGPITVLDLIVSFMFLGKDAEHWLRPIAEVLLGFNCDVGYSQSKTKDTSNVSTNQNNAGNCVVQQICHGGPAPRAFSELVSLVKEMKKKLEVMEAKLDAVCDGECASKRSKYC</sequence>
<keyword evidence="2 8" id="KW-0812">Transmembrane</keyword>
<keyword evidence="6" id="KW-0675">Receptor</keyword>
<name>A0A9X0CW07_9CNID</name>
<keyword evidence="5 8" id="KW-0472">Membrane</keyword>
<dbReference type="EMBL" id="MU826369">
    <property type="protein sequence ID" value="KAJ7378102.1"/>
    <property type="molecule type" value="Genomic_DNA"/>
</dbReference>
<evidence type="ECO:0000256" key="4">
    <source>
        <dbReference type="ARBA" id="ARBA00023040"/>
    </source>
</evidence>
<organism evidence="10 11">
    <name type="scientific">Desmophyllum pertusum</name>
    <dbReference type="NCBI Taxonomy" id="174260"/>
    <lineage>
        <taxon>Eukaryota</taxon>
        <taxon>Metazoa</taxon>
        <taxon>Cnidaria</taxon>
        <taxon>Anthozoa</taxon>
        <taxon>Hexacorallia</taxon>
        <taxon>Scleractinia</taxon>
        <taxon>Caryophylliina</taxon>
        <taxon>Caryophylliidae</taxon>
        <taxon>Desmophyllum</taxon>
    </lineage>
</organism>
<feature type="transmembrane region" description="Helical" evidence="8">
    <location>
        <begin position="51"/>
        <end position="72"/>
    </location>
</feature>
<dbReference type="CDD" id="cd00637">
    <property type="entry name" value="7tm_classA_rhodopsin-like"/>
    <property type="match status" value="1"/>
</dbReference>
<evidence type="ECO:0000259" key="9">
    <source>
        <dbReference type="PROSITE" id="PS50262"/>
    </source>
</evidence>
<protein>
    <recommendedName>
        <fullName evidence="9">G-protein coupled receptors family 1 profile domain-containing protein</fullName>
    </recommendedName>
</protein>
<accession>A0A9X0CW07</accession>
<dbReference type="PANTHER" id="PTHR45695:SF9">
    <property type="entry name" value="LEUCOKININ RECEPTOR"/>
    <property type="match status" value="1"/>
</dbReference>
<feature type="transmembrane region" description="Helical" evidence="8">
    <location>
        <begin position="214"/>
        <end position="243"/>
    </location>
</feature>
<dbReference type="GO" id="GO:0005886">
    <property type="term" value="C:plasma membrane"/>
    <property type="evidence" value="ECO:0007669"/>
    <property type="project" value="TreeGrafter"/>
</dbReference>
<evidence type="ECO:0000256" key="8">
    <source>
        <dbReference type="SAM" id="Phobius"/>
    </source>
</evidence>
<evidence type="ECO:0000256" key="5">
    <source>
        <dbReference type="ARBA" id="ARBA00023136"/>
    </source>
</evidence>
<feature type="transmembrane region" description="Helical" evidence="8">
    <location>
        <begin position="167"/>
        <end position="193"/>
    </location>
</feature>
<keyword evidence="7" id="KW-0807">Transducer</keyword>
<dbReference type="SUPFAM" id="SSF81321">
    <property type="entry name" value="Family A G protein-coupled receptor-like"/>
    <property type="match status" value="1"/>
</dbReference>
<evidence type="ECO:0000256" key="6">
    <source>
        <dbReference type="ARBA" id="ARBA00023170"/>
    </source>
</evidence>
<dbReference type="PANTHER" id="PTHR45695">
    <property type="entry name" value="LEUCOKININ RECEPTOR-RELATED"/>
    <property type="match status" value="1"/>
</dbReference>
<evidence type="ECO:0000256" key="2">
    <source>
        <dbReference type="ARBA" id="ARBA00022692"/>
    </source>
</evidence>
<evidence type="ECO:0000256" key="7">
    <source>
        <dbReference type="ARBA" id="ARBA00023224"/>
    </source>
</evidence>
<dbReference type="Proteomes" id="UP001163046">
    <property type="component" value="Unassembled WGS sequence"/>
</dbReference>
<dbReference type="Pfam" id="PF00001">
    <property type="entry name" value="7tm_1"/>
    <property type="match status" value="1"/>
</dbReference>
<proteinExistence type="predicted"/>
<dbReference type="Gene3D" id="1.20.1070.10">
    <property type="entry name" value="Rhodopsin 7-helix transmembrane proteins"/>
    <property type="match status" value="1"/>
</dbReference>
<feature type="transmembrane region" description="Helical" evidence="8">
    <location>
        <begin position="96"/>
        <end position="116"/>
    </location>
</feature>
<dbReference type="PROSITE" id="PS50262">
    <property type="entry name" value="G_PROTEIN_RECEP_F1_2"/>
    <property type="match status" value="1"/>
</dbReference>
<evidence type="ECO:0000313" key="11">
    <source>
        <dbReference type="Proteomes" id="UP001163046"/>
    </source>
</evidence>
<dbReference type="GO" id="GO:0004930">
    <property type="term" value="F:G protein-coupled receptor activity"/>
    <property type="evidence" value="ECO:0007669"/>
    <property type="project" value="UniProtKB-KW"/>
</dbReference>
<comment type="caution">
    <text evidence="10">The sequence shown here is derived from an EMBL/GenBank/DDBJ whole genome shotgun (WGS) entry which is preliminary data.</text>
</comment>
<comment type="subcellular location">
    <subcellularLocation>
        <location evidence="1">Membrane</location>
        <topology evidence="1">Multi-pass membrane protein</topology>
    </subcellularLocation>
</comment>